<proteinExistence type="predicted"/>
<evidence type="ECO:0000313" key="3">
    <source>
        <dbReference type="Proteomes" id="UP000249619"/>
    </source>
</evidence>
<feature type="compositionally biased region" description="Polar residues" evidence="1">
    <location>
        <begin position="680"/>
        <end position="699"/>
    </location>
</feature>
<feature type="compositionally biased region" description="Low complexity" evidence="1">
    <location>
        <begin position="551"/>
        <end position="562"/>
    </location>
</feature>
<accession>A0A364N957</accession>
<name>A0A364N957_STELY</name>
<organism evidence="2 3">
    <name type="scientific">Stemphylium lycopersici</name>
    <name type="common">Tomato gray leaf spot disease fungus</name>
    <name type="synonym">Thyrospora lycopersici</name>
    <dbReference type="NCBI Taxonomy" id="183478"/>
    <lineage>
        <taxon>Eukaryota</taxon>
        <taxon>Fungi</taxon>
        <taxon>Dikarya</taxon>
        <taxon>Ascomycota</taxon>
        <taxon>Pezizomycotina</taxon>
        <taxon>Dothideomycetes</taxon>
        <taxon>Pleosporomycetidae</taxon>
        <taxon>Pleosporales</taxon>
        <taxon>Pleosporineae</taxon>
        <taxon>Pleosporaceae</taxon>
        <taxon>Stemphylium</taxon>
    </lineage>
</organism>
<protein>
    <submittedName>
        <fullName evidence="2">Uncharacterized protein</fullName>
    </submittedName>
</protein>
<reference evidence="3" key="1">
    <citation type="submission" date="2018-05" db="EMBL/GenBank/DDBJ databases">
        <title>Draft genome sequence of Stemphylium lycopersici strain CIDEFI 213.</title>
        <authorList>
            <person name="Medina R."/>
            <person name="Franco M.E.E."/>
            <person name="Lucentini C.G."/>
            <person name="Saparrat M.C.N."/>
            <person name="Balatti P.A."/>
        </authorList>
    </citation>
    <scope>NUCLEOTIDE SEQUENCE [LARGE SCALE GENOMIC DNA]</scope>
    <source>
        <strain evidence="3">CIDEFI 213</strain>
    </source>
</reference>
<sequence length="877" mass="95653">MAPDPRTSEPANEDWLQLRRKHDANLQEFQRRFQEAHARLLQNVERERAEILDGHRREEEAFWSKPNSGKKPTAKNRSANSQGNITVAASTAKTGNGVNQAPGSNSRTTPSAKKTPTTPKSSRTTSQISPSTTAATTPGSRPASKKALVTYIDLCSDDDEPVVLKEAIQPPAVDTYQEKPRSIPKATLELFGKSVKTSNITPESAQSKSESSVFTQSPLVHVTSSTTQHRPENGTFSPYPPNSNFAQSGPNAAFHIQRSNFSDSNGFGNWTASNTVNLPSIRDHSGTETSAGNLSLGQTGKMPRALPLQHLHQPASGETNSSRRPFTYSPWATPTVSAFKGFKSYKPKSDGRSSPAGFAKPEPPPSLSTFASLNASSQVNKIPYQPQHKLVEQHAEQPVYDGLSPHDNTHQREPTLIPLFRKDVEMLNGYSPTIHDPHTLHTSSDPRPPSTPRPQHYVPNLIPPPSVITVSPRTPTKQTPFFQPSSPQSSLTPISDMSARITPSGSAFRKPSFQANASRDAAPAARNVRAGSQTSNSSLKASAARNSDRGTSVTSQTTISSSRPKVTRGRKRLIIDLSSDEEASDYSPPSDDNEIDSTKGDRKGNKGIKEGRKQGPGLATKKSRHCPPPLSAMTPSPVSSKGKNGFGFQVSPQLKAKTESQAPLSLSCKPPRRPGGRAQPTASSRVSKQTTKFTTTASIPRSPRKAKQSALDKIAELSERDTLLWTEETTAEASKQKQAESGILEEVRSGMRSMSITPVPSTAKDSKEEGDGLANKSDDTNAETPRRRTNSRFTVRLDSKRNEGWESWTHSRSQGDRHLAKQRVLISDDEHEDSEPDISEYTVQNGIIVHHDGQAEAYEIRKDERWRSRSGRIRGSG</sequence>
<feature type="compositionally biased region" description="Polar residues" evidence="1">
    <location>
        <begin position="633"/>
        <end position="642"/>
    </location>
</feature>
<feature type="compositionally biased region" description="Polar residues" evidence="1">
    <location>
        <begin position="287"/>
        <end position="298"/>
    </location>
</feature>
<feature type="compositionally biased region" description="Polar residues" evidence="1">
    <location>
        <begin position="468"/>
        <end position="477"/>
    </location>
</feature>
<dbReference type="OrthoDB" id="3690840at2759"/>
<feature type="compositionally biased region" description="Basic and acidic residues" evidence="1">
    <location>
        <begin position="713"/>
        <end position="722"/>
    </location>
</feature>
<dbReference type="Proteomes" id="UP000249619">
    <property type="component" value="Unassembled WGS sequence"/>
</dbReference>
<feature type="region of interest" description="Disordered" evidence="1">
    <location>
        <begin position="282"/>
        <end position="301"/>
    </location>
</feature>
<feature type="region of interest" description="Disordered" evidence="1">
    <location>
        <begin position="343"/>
        <end position="368"/>
    </location>
</feature>
<feature type="region of interest" description="Disordered" evidence="1">
    <location>
        <begin position="52"/>
        <end position="144"/>
    </location>
</feature>
<dbReference type="EMBL" id="QGDH01000029">
    <property type="protein sequence ID" value="RAR13874.1"/>
    <property type="molecule type" value="Genomic_DNA"/>
</dbReference>
<evidence type="ECO:0000313" key="2">
    <source>
        <dbReference type="EMBL" id="RAR13874.1"/>
    </source>
</evidence>
<feature type="compositionally biased region" description="Low complexity" evidence="1">
    <location>
        <begin position="106"/>
        <end position="142"/>
    </location>
</feature>
<feature type="compositionally biased region" description="Low complexity" evidence="1">
    <location>
        <begin position="515"/>
        <end position="527"/>
    </location>
</feature>
<keyword evidence="3" id="KW-1185">Reference proteome</keyword>
<gene>
    <name evidence="2" type="ORF">DDE83_002763</name>
</gene>
<feature type="compositionally biased region" description="Polar residues" evidence="1">
    <location>
        <begin position="530"/>
        <end position="540"/>
    </location>
</feature>
<feature type="compositionally biased region" description="Basic and acidic residues" evidence="1">
    <location>
        <begin position="596"/>
        <end position="613"/>
    </location>
</feature>
<dbReference type="AlphaFoldDB" id="A0A364N957"/>
<feature type="compositionally biased region" description="Basic and acidic residues" evidence="1">
    <location>
        <begin position="52"/>
        <end position="62"/>
    </location>
</feature>
<feature type="region of interest" description="Disordered" evidence="1">
    <location>
        <begin position="430"/>
        <end position="795"/>
    </location>
</feature>
<comment type="caution">
    <text evidence="2">The sequence shown here is derived from an EMBL/GenBank/DDBJ whole genome shotgun (WGS) entry which is preliminary data.</text>
</comment>
<feature type="compositionally biased region" description="Polar residues" evidence="1">
    <location>
        <begin position="75"/>
        <end position="105"/>
    </location>
</feature>
<evidence type="ECO:0000256" key="1">
    <source>
        <dbReference type="SAM" id="MobiDB-lite"/>
    </source>
</evidence>
<feature type="compositionally biased region" description="Low complexity" evidence="1">
    <location>
        <begin position="478"/>
        <end position="493"/>
    </location>
</feature>